<feature type="region of interest" description="Disordered" evidence="1">
    <location>
        <begin position="1"/>
        <end position="36"/>
    </location>
</feature>
<dbReference type="EMBL" id="LR031873">
    <property type="protein sequence ID" value="VDD09203.1"/>
    <property type="molecule type" value="Genomic_DNA"/>
</dbReference>
<organism evidence="2">
    <name type="scientific">Brassica oleracea</name>
    <name type="common">Wild cabbage</name>
    <dbReference type="NCBI Taxonomy" id="3712"/>
    <lineage>
        <taxon>Eukaryota</taxon>
        <taxon>Viridiplantae</taxon>
        <taxon>Streptophyta</taxon>
        <taxon>Embryophyta</taxon>
        <taxon>Tracheophyta</taxon>
        <taxon>Spermatophyta</taxon>
        <taxon>Magnoliopsida</taxon>
        <taxon>eudicotyledons</taxon>
        <taxon>Gunneridae</taxon>
        <taxon>Pentapetalae</taxon>
        <taxon>rosids</taxon>
        <taxon>malvids</taxon>
        <taxon>Brassicales</taxon>
        <taxon>Brassicaceae</taxon>
        <taxon>Brassiceae</taxon>
        <taxon>Brassica</taxon>
    </lineage>
</organism>
<dbReference type="AlphaFoldDB" id="A0A3P6BTS5"/>
<protein>
    <submittedName>
        <fullName evidence="2">Uncharacterized protein</fullName>
    </submittedName>
</protein>
<accession>A0A3P6BTS5</accession>
<evidence type="ECO:0000313" key="2">
    <source>
        <dbReference type="EMBL" id="VDD09203.1"/>
    </source>
</evidence>
<sequence>MERTSRDSSLPVGNARRRRDFYPGVSNQDRDPQHSVVVHRRRARVFHGQNHTLCR</sequence>
<reference evidence="2" key="1">
    <citation type="submission" date="2018-11" db="EMBL/GenBank/DDBJ databases">
        <authorList>
            <consortium name="Genoscope - CEA"/>
            <person name="William W."/>
        </authorList>
    </citation>
    <scope>NUCLEOTIDE SEQUENCE</scope>
</reference>
<proteinExistence type="predicted"/>
<gene>
    <name evidence="2" type="ORF">BOLC4T24654H</name>
</gene>
<evidence type="ECO:0000256" key="1">
    <source>
        <dbReference type="SAM" id="MobiDB-lite"/>
    </source>
</evidence>
<name>A0A3P6BTS5_BRAOL</name>